<sequence>MAVTRQVLAARPTMAIVILSMHSSAQHVMQALEAGARSYLLKENAGREIAETVRAVHLGRRHLSGRIAEIVAESISNRRGARPIDSLSNRERQILKLVCDGCSSAEIGRILGLSPKTVDTYRSRLMQKLQVADLAGLIKFAILHGLTPLE</sequence>
<dbReference type="SUPFAM" id="SSF52172">
    <property type="entry name" value="CheY-like"/>
    <property type="match status" value="1"/>
</dbReference>
<name>T1BCS2_9ZZZZ</name>
<dbReference type="PROSITE" id="PS00622">
    <property type="entry name" value="HTH_LUXR_1"/>
    <property type="match status" value="1"/>
</dbReference>
<dbReference type="PANTHER" id="PTHR43214">
    <property type="entry name" value="TWO-COMPONENT RESPONSE REGULATOR"/>
    <property type="match status" value="1"/>
</dbReference>
<dbReference type="PROSITE" id="PS50043">
    <property type="entry name" value="HTH_LUXR_2"/>
    <property type="match status" value="1"/>
</dbReference>
<organism evidence="6">
    <name type="scientific">mine drainage metagenome</name>
    <dbReference type="NCBI Taxonomy" id="410659"/>
    <lineage>
        <taxon>unclassified sequences</taxon>
        <taxon>metagenomes</taxon>
        <taxon>ecological metagenomes</taxon>
    </lineage>
</organism>
<dbReference type="Pfam" id="PF00196">
    <property type="entry name" value="GerE"/>
    <property type="match status" value="1"/>
</dbReference>
<dbReference type="InterPro" id="IPR001789">
    <property type="entry name" value="Sig_transdc_resp-reg_receiver"/>
</dbReference>
<reference evidence="6" key="1">
    <citation type="submission" date="2013-08" db="EMBL/GenBank/DDBJ databases">
        <authorList>
            <person name="Mendez C."/>
            <person name="Richter M."/>
            <person name="Ferrer M."/>
            <person name="Sanchez J."/>
        </authorList>
    </citation>
    <scope>NUCLEOTIDE SEQUENCE</scope>
</reference>
<dbReference type="PRINTS" id="PR00038">
    <property type="entry name" value="HTHLUXR"/>
</dbReference>
<dbReference type="InterPro" id="IPR039420">
    <property type="entry name" value="WalR-like"/>
</dbReference>
<dbReference type="InterPro" id="IPR011006">
    <property type="entry name" value="CheY-like_superfamily"/>
</dbReference>
<dbReference type="GO" id="GO:0003677">
    <property type="term" value="F:DNA binding"/>
    <property type="evidence" value="ECO:0007669"/>
    <property type="project" value="UniProtKB-KW"/>
</dbReference>
<dbReference type="InterPro" id="IPR000792">
    <property type="entry name" value="Tscrpt_reg_LuxR_C"/>
</dbReference>
<dbReference type="Gene3D" id="3.40.50.2300">
    <property type="match status" value="1"/>
</dbReference>
<dbReference type="GO" id="GO:0000160">
    <property type="term" value="P:phosphorelay signal transduction system"/>
    <property type="evidence" value="ECO:0007669"/>
    <property type="project" value="InterPro"/>
</dbReference>
<evidence type="ECO:0000313" key="6">
    <source>
        <dbReference type="EMBL" id="EQD70711.1"/>
    </source>
</evidence>
<feature type="domain" description="Response regulatory" evidence="5">
    <location>
        <begin position="1"/>
        <end position="57"/>
    </location>
</feature>
<gene>
    <name evidence="6" type="ORF">B1A_06164</name>
</gene>
<evidence type="ECO:0000256" key="2">
    <source>
        <dbReference type="ARBA" id="ARBA00023125"/>
    </source>
</evidence>
<keyword evidence="3" id="KW-0804">Transcription</keyword>
<dbReference type="PROSITE" id="PS50110">
    <property type="entry name" value="RESPONSE_REGULATORY"/>
    <property type="match status" value="1"/>
</dbReference>
<comment type="caution">
    <text evidence="6">The sequence shown here is derived from an EMBL/GenBank/DDBJ whole genome shotgun (WGS) entry which is preliminary data.</text>
</comment>
<evidence type="ECO:0000259" key="5">
    <source>
        <dbReference type="PROSITE" id="PS50110"/>
    </source>
</evidence>
<dbReference type="PANTHER" id="PTHR43214:SF41">
    <property type="entry name" value="NITRATE_NITRITE RESPONSE REGULATOR PROTEIN NARP"/>
    <property type="match status" value="1"/>
</dbReference>
<evidence type="ECO:0000256" key="3">
    <source>
        <dbReference type="ARBA" id="ARBA00023163"/>
    </source>
</evidence>
<reference evidence="6" key="2">
    <citation type="journal article" date="2014" name="ISME J.">
        <title>Microbial stratification in low pH oxic and suboxic macroscopic growths along an acid mine drainage.</title>
        <authorList>
            <person name="Mendez-Garcia C."/>
            <person name="Mesa V."/>
            <person name="Sprenger R.R."/>
            <person name="Richter M."/>
            <person name="Diez M.S."/>
            <person name="Solano J."/>
            <person name="Bargiela R."/>
            <person name="Golyshina O.V."/>
            <person name="Manteca A."/>
            <person name="Ramos J.L."/>
            <person name="Gallego J.R."/>
            <person name="Llorente I."/>
            <person name="Martins Dos Santos V.A."/>
            <person name="Jensen O.N."/>
            <person name="Pelaez A.I."/>
            <person name="Sanchez J."/>
            <person name="Ferrer M."/>
        </authorList>
    </citation>
    <scope>NUCLEOTIDE SEQUENCE</scope>
</reference>
<dbReference type="CDD" id="cd06170">
    <property type="entry name" value="LuxR_C_like"/>
    <property type="match status" value="1"/>
</dbReference>
<dbReference type="InterPro" id="IPR016032">
    <property type="entry name" value="Sig_transdc_resp-reg_C-effctor"/>
</dbReference>
<evidence type="ECO:0000259" key="4">
    <source>
        <dbReference type="PROSITE" id="PS50043"/>
    </source>
</evidence>
<feature type="domain" description="HTH luxR-type" evidence="4">
    <location>
        <begin position="80"/>
        <end position="145"/>
    </location>
</feature>
<protein>
    <submittedName>
        <fullName evidence="6">DNA-binding response regulator, LuxR family</fullName>
    </submittedName>
</protein>
<keyword evidence="2 6" id="KW-0238">DNA-binding</keyword>
<proteinExistence type="predicted"/>
<dbReference type="EMBL" id="AUZX01004481">
    <property type="protein sequence ID" value="EQD70711.1"/>
    <property type="molecule type" value="Genomic_DNA"/>
</dbReference>
<dbReference type="AlphaFoldDB" id="T1BCS2"/>
<keyword evidence="1" id="KW-0805">Transcription regulation</keyword>
<dbReference type="SMART" id="SM00421">
    <property type="entry name" value="HTH_LUXR"/>
    <property type="match status" value="1"/>
</dbReference>
<accession>T1BCS2</accession>
<evidence type="ECO:0000256" key="1">
    <source>
        <dbReference type="ARBA" id="ARBA00023015"/>
    </source>
</evidence>
<dbReference type="SUPFAM" id="SSF46894">
    <property type="entry name" value="C-terminal effector domain of the bipartite response regulators"/>
    <property type="match status" value="1"/>
</dbReference>
<dbReference type="GO" id="GO:0006355">
    <property type="term" value="P:regulation of DNA-templated transcription"/>
    <property type="evidence" value="ECO:0007669"/>
    <property type="project" value="InterPro"/>
</dbReference>